<dbReference type="InParanoid" id="A0A804J531"/>
<dbReference type="Proteomes" id="UP000012960">
    <property type="component" value="Unplaced"/>
</dbReference>
<evidence type="ECO:0000313" key="2">
    <source>
        <dbReference type="Proteomes" id="UP000012960"/>
    </source>
</evidence>
<proteinExistence type="predicted"/>
<evidence type="ECO:0000313" key="1">
    <source>
        <dbReference type="EnsemblPlants" id="Ma05_p16290.1"/>
    </source>
</evidence>
<dbReference type="AlphaFoldDB" id="A0A804J531"/>
<accession>A0A804J531</accession>
<sequence length="61" mass="6904">MERSLASLCRMRRIPYNQLALYPVIQTRAVHLPTAKGPAHISWKRPKRKLTLMEEASSGSG</sequence>
<protein>
    <submittedName>
        <fullName evidence="1">Uncharacterized protein</fullName>
    </submittedName>
</protein>
<organism evidence="1 2">
    <name type="scientific">Musa acuminata subsp. malaccensis</name>
    <name type="common">Wild banana</name>
    <name type="synonym">Musa malaccensis</name>
    <dbReference type="NCBI Taxonomy" id="214687"/>
    <lineage>
        <taxon>Eukaryota</taxon>
        <taxon>Viridiplantae</taxon>
        <taxon>Streptophyta</taxon>
        <taxon>Embryophyta</taxon>
        <taxon>Tracheophyta</taxon>
        <taxon>Spermatophyta</taxon>
        <taxon>Magnoliopsida</taxon>
        <taxon>Liliopsida</taxon>
        <taxon>Zingiberales</taxon>
        <taxon>Musaceae</taxon>
        <taxon>Musa</taxon>
    </lineage>
</organism>
<dbReference type="Gramene" id="Ma05_t16290.1">
    <property type="protein sequence ID" value="Ma05_p16290.1"/>
    <property type="gene ID" value="Ma05_g16290"/>
</dbReference>
<reference evidence="1" key="1">
    <citation type="submission" date="2021-05" db="UniProtKB">
        <authorList>
            <consortium name="EnsemblPlants"/>
        </authorList>
    </citation>
    <scope>IDENTIFICATION</scope>
    <source>
        <strain evidence="1">subsp. malaccensis</strain>
    </source>
</reference>
<name>A0A804J531_MUSAM</name>
<dbReference type="EnsemblPlants" id="Ma05_t16290.1">
    <property type="protein sequence ID" value="Ma05_p16290.1"/>
    <property type="gene ID" value="Ma05_g16290"/>
</dbReference>
<keyword evidence="2" id="KW-1185">Reference proteome</keyword>